<sequence length="69" mass="7695">MREDKKNAFTMPTQATLDGEIGIRTELDSRDPSQTVDRYAGDSVDQHKELEKANEGLAEAEIKQVSENS</sequence>
<dbReference type="AlphaFoldDB" id="A0A1X9MD36"/>
<evidence type="ECO:0000313" key="3">
    <source>
        <dbReference type="Proteomes" id="UP000193006"/>
    </source>
</evidence>
<protein>
    <submittedName>
        <fullName evidence="2">Uncharacterized protein</fullName>
    </submittedName>
</protein>
<gene>
    <name evidence="2" type="ORF">BkAM31D_12330</name>
</gene>
<dbReference type="RefSeq" id="WP_066149157.1">
    <property type="nucleotide sequence ID" value="NZ_CP020814.1"/>
</dbReference>
<evidence type="ECO:0000313" key="2">
    <source>
        <dbReference type="EMBL" id="ARK30554.1"/>
    </source>
</evidence>
<keyword evidence="3" id="KW-1185">Reference proteome</keyword>
<evidence type="ECO:0000256" key="1">
    <source>
        <dbReference type="SAM" id="MobiDB-lite"/>
    </source>
</evidence>
<feature type="region of interest" description="Disordered" evidence="1">
    <location>
        <begin position="24"/>
        <end position="46"/>
    </location>
</feature>
<dbReference type="EMBL" id="CP020814">
    <property type="protein sequence ID" value="ARK30554.1"/>
    <property type="molecule type" value="Genomic_DNA"/>
</dbReference>
<organism evidence="2 3">
    <name type="scientific">Halalkalibacter krulwichiae</name>
    <dbReference type="NCBI Taxonomy" id="199441"/>
    <lineage>
        <taxon>Bacteria</taxon>
        <taxon>Bacillati</taxon>
        <taxon>Bacillota</taxon>
        <taxon>Bacilli</taxon>
        <taxon>Bacillales</taxon>
        <taxon>Bacillaceae</taxon>
        <taxon>Halalkalibacter</taxon>
    </lineage>
</organism>
<dbReference type="KEGG" id="bkw:BkAM31D_12330"/>
<reference evidence="2 3" key="1">
    <citation type="submission" date="2017-04" db="EMBL/GenBank/DDBJ databases">
        <title>Bacillus krulwichiae AM31D Genome sequencing and assembly.</title>
        <authorList>
            <person name="Krulwich T.A."/>
            <person name="Anastor L."/>
            <person name="Ehrlich R."/>
            <person name="Ehrlich G.D."/>
            <person name="Janto B."/>
        </authorList>
    </citation>
    <scope>NUCLEOTIDE SEQUENCE [LARGE SCALE GENOMIC DNA]</scope>
    <source>
        <strain evidence="2 3">AM31D</strain>
    </source>
</reference>
<accession>A0A1X9MD36</accession>
<dbReference type="Proteomes" id="UP000193006">
    <property type="component" value="Chromosome"/>
</dbReference>
<name>A0A1X9MD36_9BACI</name>
<proteinExistence type="predicted"/>